<name>A0A3B0PKJ9_9BACT</name>
<proteinExistence type="predicted"/>
<protein>
    <submittedName>
        <fullName evidence="2">Uncharacterized protein</fullName>
    </submittedName>
</protein>
<sequence length="79" mass="9644">MYEFFNKYLDDNYENNSTTIMGEIKRAEEIDENKLTKMQKEYIKYRDNISKLKNIQKELNEIKDEEIDDAIKIGLKKMW</sequence>
<keyword evidence="1" id="KW-0175">Coiled coil</keyword>
<dbReference type="KEGG" id="mala:NCTC10135_01125"/>
<evidence type="ECO:0000313" key="2">
    <source>
        <dbReference type="EMBL" id="SYV90601.1"/>
    </source>
</evidence>
<feature type="non-terminal residue" evidence="2">
    <location>
        <position position="79"/>
    </location>
</feature>
<accession>A0A3B0PKJ9</accession>
<evidence type="ECO:0000256" key="1">
    <source>
        <dbReference type="SAM" id="Coils"/>
    </source>
</evidence>
<dbReference type="Proteomes" id="UP000259864">
    <property type="component" value="Chromosome 1"/>
</dbReference>
<organism evidence="2 3">
    <name type="scientific">Metamycoplasma alkalescens</name>
    <dbReference type="NCBI Taxonomy" id="45363"/>
    <lineage>
        <taxon>Bacteria</taxon>
        <taxon>Bacillati</taxon>
        <taxon>Mycoplasmatota</taxon>
        <taxon>Mycoplasmoidales</taxon>
        <taxon>Metamycoplasmataceae</taxon>
        <taxon>Metamycoplasma</taxon>
    </lineage>
</organism>
<feature type="coiled-coil region" evidence="1">
    <location>
        <begin position="35"/>
        <end position="65"/>
    </location>
</feature>
<evidence type="ECO:0000313" key="3">
    <source>
        <dbReference type="Proteomes" id="UP000259864"/>
    </source>
</evidence>
<reference evidence="3" key="1">
    <citation type="submission" date="2018-06" db="EMBL/GenBank/DDBJ databases">
        <authorList>
            <consortium name="Pathogen Informatics"/>
        </authorList>
    </citation>
    <scope>NUCLEOTIDE SEQUENCE [LARGE SCALE GENOMIC DNA]</scope>
    <source>
        <strain evidence="3">NCTC10135</strain>
    </source>
</reference>
<dbReference type="AlphaFoldDB" id="A0A3B0PKJ9"/>
<gene>
    <name evidence="2" type="ORF">NCTC10135_01125</name>
</gene>
<dbReference type="EMBL" id="LS991949">
    <property type="protein sequence ID" value="SYV90601.1"/>
    <property type="molecule type" value="Genomic_DNA"/>
</dbReference>